<reference evidence="9" key="1">
    <citation type="submission" date="2021-02" db="EMBL/GenBank/DDBJ databases">
        <authorList>
            <person name="Bekaert M."/>
        </authorList>
    </citation>
    <scope>NUCLEOTIDE SEQUENCE</scope>
    <source>
        <strain evidence="9">IoA-00</strain>
    </source>
</reference>
<dbReference type="SUPFAM" id="SSF51206">
    <property type="entry name" value="cAMP-binding domain-like"/>
    <property type="match status" value="1"/>
</dbReference>
<dbReference type="InterPro" id="IPR014710">
    <property type="entry name" value="RmlC-like_jellyroll"/>
</dbReference>
<keyword evidence="2" id="KW-0813">Transport</keyword>
<gene>
    <name evidence="9" type="ORF">LSAA_7983</name>
</gene>
<dbReference type="PANTHER" id="PTHR45638:SF1">
    <property type="entry name" value="CYCLIC NUCLEOTIDE-GATED ION CHANNEL SUBUNIT B, ISOFORM A"/>
    <property type="match status" value="1"/>
</dbReference>
<evidence type="ECO:0000256" key="6">
    <source>
        <dbReference type="ARBA" id="ARBA00023136"/>
    </source>
</evidence>
<evidence type="ECO:0000256" key="1">
    <source>
        <dbReference type="ARBA" id="ARBA00004141"/>
    </source>
</evidence>
<keyword evidence="6" id="KW-0472">Membrane</keyword>
<evidence type="ECO:0000256" key="3">
    <source>
        <dbReference type="ARBA" id="ARBA00022692"/>
    </source>
</evidence>
<keyword evidence="7" id="KW-1071">Ligand-gated ion channel</keyword>
<dbReference type="Pfam" id="PF00027">
    <property type="entry name" value="cNMP_binding"/>
    <property type="match status" value="1"/>
</dbReference>
<keyword evidence="3" id="KW-0812">Transmembrane</keyword>
<keyword evidence="5" id="KW-0406">Ion transport</keyword>
<dbReference type="GO" id="GO:0030553">
    <property type="term" value="F:cGMP binding"/>
    <property type="evidence" value="ECO:0007669"/>
    <property type="project" value="TreeGrafter"/>
</dbReference>
<evidence type="ECO:0000256" key="2">
    <source>
        <dbReference type="ARBA" id="ARBA00022448"/>
    </source>
</evidence>
<dbReference type="InterPro" id="IPR018488">
    <property type="entry name" value="cNMP-bd_CS"/>
</dbReference>
<protein>
    <submittedName>
        <fullName evidence="9">CNGB1</fullName>
    </submittedName>
</protein>
<keyword evidence="8" id="KW-0407">Ion channel</keyword>
<dbReference type="Proteomes" id="UP000675881">
    <property type="component" value="Chromosome 3"/>
</dbReference>
<evidence type="ECO:0000256" key="5">
    <source>
        <dbReference type="ARBA" id="ARBA00023065"/>
    </source>
</evidence>
<dbReference type="AlphaFoldDB" id="A0A7R8CQG8"/>
<proteinExistence type="predicted"/>
<dbReference type="InterPro" id="IPR050866">
    <property type="entry name" value="CNG_cation_channel"/>
</dbReference>
<evidence type="ECO:0000256" key="4">
    <source>
        <dbReference type="ARBA" id="ARBA00022989"/>
    </source>
</evidence>
<dbReference type="GO" id="GO:0017071">
    <property type="term" value="C:intracellular cyclic nucleotide activated cation channel complex"/>
    <property type="evidence" value="ECO:0007669"/>
    <property type="project" value="TreeGrafter"/>
</dbReference>
<evidence type="ECO:0000256" key="7">
    <source>
        <dbReference type="ARBA" id="ARBA00023286"/>
    </source>
</evidence>
<dbReference type="Gene3D" id="2.60.120.10">
    <property type="entry name" value="Jelly Rolls"/>
    <property type="match status" value="1"/>
</dbReference>
<comment type="subcellular location">
    <subcellularLocation>
        <location evidence="1">Membrane</location>
        <topology evidence="1">Multi-pass membrane protein</topology>
    </subcellularLocation>
</comment>
<dbReference type="GO" id="GO:0005223">
    <property type="term" value="F:intracellularly cGMP-activated cation channel activity"/>
    <property type="evidence" value="ECO:0007669"/>
    <property type="project" value="TreeGrafter"/>
</dbReference>
<dbReference type="CDD" id="cd00038">
    <property type="entry name" value="CAP_ED"/>
    <property type="match status" value="1"/>
</dbReference>
<evidence type="ECO:0000313" key="10">
    <source>
        <dbReference type="Proteomes" id="UP000675881"/>
    </source>
</evidence>
<dbReference type="PROSITE" id="PS50042">
    <property type="entry name" value="CNMP_BINDING_3"/>
    <property type="match status" value="1"/>
</dbReference>
<evidence type="ECO:0000313" key="9">
    <source>
        <dbReference type="EMBL" id="CAF2895560.1"/>
    </source>
</evidence>
<keyword evidence="4" id="KW-1133">Transmembrane helix</keyword>
<dbReference type="GO" id="GO:0005222">
    <property type="term" value="F:intracellularly cAMP-activated cation channel activity"/>
    <property type="evidence" value="ECO:0007669"/>
    <property type="project" value="TreeGrafter"/>
</dbReference>
<dbReference type="PANTHER" id="PTHR45638">
    <property type="entry name" value="CYCLIC NUCLEOTIDE-GATED CATION CHANNEL SUBUNIT A"/>
    <property type="match status" value="1"/>
</dbReference>
<keyword evidence="10" id="KW-1185">Reference proteome</keyword>
<dbReference type="OrthoDB" id="421226at2759"/>
<dbReference type="EMBL" id="HG994582">
    <property type="protein sequence ID" value="CAF2895560.1"/>
    <property type="molecule type" value="Genomic_DNA"/>
</dbReference>
<dbReference type="PROSITE" id="PS00888">
    <property type="entry name" value="CNMP_BINDING_1"/>
    <property type="match status" value="1"/>
</dbReference>
<dbReference type="GO" id="GO:0044877">
    <property type="term" value="F:protein-containing complex binding"/>
    <property type="evidence" value="ECO:0007669"/>
    <property type="project" value="TreeGrafter"/>
</dbReference>
<organism evidence="9 10">
    <name type="scientific">Lepeophtheirus salmonis</name>
    <name type="common">Salmon louse</name>
    <name type="synonym">Caligus salmonis</name>
    <dbReference type="NCBI Taxonomy" id="72036"/>
    <lineage>
        <taxon>Eukaryota</taxon>
        <taxon>Metazoa</taxon>
        <taxon>Ecdysozoa</taxon>
        <taxon>Arthropoda</taxon>
        <taxon>Crustacea</taxon>
        <taxon>Multicrustacea</taxon>
        <taxon>Hexanauplia</taxon>
        <taxon>Copepoda</taxon>
        <taxon>Siphonostomatoida</taxon>
        <taxon>Caligidae</taxon>
        <taxon>Lepeophtheirus</taxon>
    </lineage>
</organism>
<dbReference type="InterPro" id="IPR018490">
    <property type="entry name" value="cNMP-bd_dom_sf"/>
</dbReference>
<sequence length="120" mass="13086">MIFLPGDYICKEGDVGKEMFIITTGSVQVVGGENNSVVFVTLGQGVCFGEIALLSTGTMNRRTANEDLSECLIDYPEDRMLLAKKTAKAAKEVAHRQKDKNEVNKFVVVPLPKLSMVSSC</sequence>
<evidence type="ECO:0000256" key="8">
    <source>
        <dbReference type="ARBA" id="ARBA00023303"/>
    </source>
</evidence>
<accession>A0A7R8CQG8</accession>
<name>A0A7R8CQG8_LEPSM</name>
<dbReference type="GO" id="GO:0005886">
    <property type="term" value="C:plasma membrane"/>
    <property type="evidence" value="ECO:0007669"/>
    <property type="project" value="TreeGrafter"/>
</dbReference>
<dbReference type="InterPro" id="IPR000595">
    <property type="entry name" value="cNMP-bd_dom"/>
</dbReference>